<protein>
    <recommendedName>
        <fullName evidence="8">RRM domain-containing protein</fullName>
    </recommendedName>
</protein>
<dbReference type="InterPro" id="IPR012677">
    <property type="entry name" value="Nucleotide-bd_a/b_plait_sf"/>
</dbReference>
<keyword evidence="10" id="KW-1185">Reference proteome</keyword>
<dbReference type="PANTHER" id="PTHR15608:SF0">
    <property type="entry name" value="HIV TAT-SPECIFIC FACTOR 1"/>
    <property type="match status" value="1"/>
</dbReference>
<dbReference type="OrthoDB" id="10258585at2759"/>
<feature type="compositionally biased region" description="Basic and acidic residues" evidence="7">
    <location>
        <begin position="198"/>
        <end position="209"/>
    </location>
</feature>
<dbReference type="Proteomes" id="UP000794436">
    <property type="component" value="Unassembled WGS sequence"/>
</dbReference>
<sequence>MATTDEQWMYVDAATGQQRGPLPETIVKRLIRRGLLAPAQFVWTQRLTEWQAVSTVAPFDAYCRVWFAMWYYIPDASTSAQQGPVSTKDLIALFLDGDIDGLTMVWSKEVDEWKPIGEVPSLKEFLYEANEDQDRETEALEAQDQVAQEDQVFEKDSADAFVAEDGKQYVFDTETKKWVTPQQKIEDDLEALREAAGELDTNGKNDTRPKTRVLPPSAPAVPTEATALAAAQDELNTVENAAATTTGANGEAAPTLKRKKKNKKKSDKWKKSKVNTWVYVNGLPLDVTVEEVRDHFARCGVIQTDLATGAPRIKLYKNKDYGGLNGDASVCYMKDASVELAVELLDKSHIRPEWPIDVSPAVFEQKGETFVKHKKARLDARAKVKRIEQEKALSWNEGEDGDRAGLRIVVIKHMFTPEEILDDTYEEELRQDIEEECTKIGEVTKVTLFAKHVDGVVVIKFASGGSAAKCVDVMNGRFFAGRKLECHFWDGADYTYRESKEEEQVRAEKFDEWLQGGSSSSEEDDEEDDTEEDGENGAEVHPGRHVPDEEEEEEEEEEEGAGNGEVHAGRVMPDLDDDDDDSD</sequence>
<dbReference type="GO" id="GO:0005686">
    <property type="term" value="C:U2 snRNP"/>
    <property type="evidence" value="ECO:0007669"/>
    <property type="project" value="TreeGrafter"/>
</dbReference>
<keyword evidence="3" id="KW-0677">Repeat</keyword>
<dbReference type="SUPFAM" id="SSF54928">
    <property type="entry name" value="RNA-binding domain, RBD"/>
    <property type="match status" value="2"/>
</dbReference>
<evidence type="ECO:0000256" key="7">
    <source>
        <dbReference type="SAM" id="MobiDB-lite"/>
    </source>
</evidence>
<feature type="compositionally biased region" description="Acidic residues" evidence="7">
    <location>
        <begin position="521"/>
        <end position="536"/>
    </location>
</feature>
<evidence type="ECO:0000256" key="1">
    <source>
        <dbReference type="ARBA" id="ARBA00007747"/>
    </source>
</evidence>
<feature type="compositionally biased region" description="Basic residues" evidence="7">
    <location>
        <begin position="256"/>
        <end position="268"/>
    </location>
</feature>
<evidence type="ECO:0000256" key="2">
    <source>
        <dbReference type="ARBA" id="ARBA00022664"/>
    </source>
</evidence>
<comment type="caution">
    <text evidence="9">The sequence shown here is derived from an EMBL/GenBank/DDBJ whole genome shotgun (WGS) entry which is preliminary data.</text>
</comment>
<gene>
    <name evidence="9" type="ORF">Poli38472_002425</name>
</gene>
<feature type="region of interest" description="Disordered" evidence="7">
    <location>
        <begin position="198"/>
        <end position="221"/>
    </location>
</feature>
<feature type="domain" description="RRM" evidence="8">
    <location>
        <begin position="407"/>
        <end position="491"/>
    </location>
</feature>
<dbReference type="InterPro" id="IPR035979">
    <property type="entry name" value="RBD_domain_sf"/>
</dbReference>
<feature type="region of interest" description="Disordered" evidence="7">
    <location>
        <begin position="509"/>
        <end position="583"/>
    </location>
</feature>
<dbReference type="InterPro" id="IPR034392">
    <property type="entry name" value="TatSF1-like_RRM1"/>
</dbReference>
<feature type="compositionally biased region" description="Low complexity" evidence="7">
    <location>
        <begin position="243"/>
        <end position="253"/>
    </location>
</feature>
<evidence type="ECO:0000256" key="5">
    <source>
        <dbReference type="ARBA" id="ARBA00023187"/>
    </source>
</evidence>
<keyword evidence="4 6" id="KW-0694">RNA-binding</keyword>
<accession>A0A8K1CI44</accession>
<dbReference type="CDD" id="cd12285">
    <property type="entry name" value="RRM3_RBM39_like"/>
    <property type="match status" value="1"/>
</dbReference>
<organism evidence="9 10">
    <name type="scientific">Pythium oligandrum</name>
    <name type="common">Mycoparasitic fungus</name>
    <dbReference type="NCBI Taxonomy" id="41045"/>
    <lineage>
        <taxon>Eukaryota</taxon>
        <taxon>Sar</taxon>
        <taxon>Stramenopiles</taxon>
        <taxon>Oomycota</taxon>
        <taxon>Peronosporomycetes</taxon>
        <taxon>Pythiales</taxon>
        <taxon>Pythiaceae</taxon>
        <taxon>Pythium</taxon>
    </lineage>
</organism>
<feature type="compositionally biased region" description="Acidic residues" evidence="7">
    <location>
        <begin position="574"/>
        <end position="583"/>
    </location>
</feature>
<dbReference type="GO" id="GO:0000398">
    <property type="term" value="P:mRNA splicing, via spliceosome"/>
    <property type="evidence" value="ECO:0007669"/>
    <property type="project" value="InterPro"/>
</dbReference>
<dbReference type="CDD" id="cd12281">
    <property type="entry name" value="RRM1_TatSF1_like"/>
    <property type="match status" value="1"/>
</dbReference>
<dbReference type="Gene3D" id="3.30.70.330">
    <property type="match status" value="2"/>
</dbReference>
<evidence type="ECO:0000256" key="4">
    <source>
        <dbReference type="ARBA" id="ARBA00022884"/>
    </source>
</evidence>
<dbReference type="InterPro" id="IPR034393">
    <property type="entry name" value="TatSF1-like"/>
</dbReference>
<reference evidence="9" key="1">
    <citation type="submission" date="2019-03" db="EMBL/GenBank/DDBJ databases">
        <title>Long read genome sequence of the mycoparasitic Pythium oligandrum ATCC 38472 isolated from sugarbeet rhizosphere.</title>
        <authorList>
            <person name="Gaulin E."/>
        </authorList>
    </citation>
    <scope>NUCLEOTIDE SEQUENCE</scope>
    <source>
        <strain evidence="9">ATCC 38472_TT</strain>
    </source>
</reference>
<dbReference type="EMBL" id="SPLM01000072">
    <property type="protein sequence ID" value="TMW63484.1"/>
    <property type="molecule type" value="Genomic_DNA"/>
</dbReference>
<dbReference type="GO" id="GO:0005684">
    <property type="term" value="C:U2-type spliceosomal complex"/>
    <property type="evidence" value="ECO:0007669"/>
    <property type="project" value="TreeGrafter"/>
</dbReference>
<evidence type="ECO:0000256" key="3">
    <source>
        <dbReference type="ARBA" id="ARBA00022737"/>
    </source>
</evidence>
<evidence type="ECO:0000313" key="9">
    <source>
        <dbReference type="EMBL" id="TMW63484.1"/>
    </source>
</evidence>
<comment type="similarity">
    <text evidence="1">Belongs to the HTATSF1 family.</text>
</comment>
<dbReference type="Pfam" id="PF00076">
    <property type="entry name" value="RRM_1"/>
    <property type="match status" value="1"/>
</dbReference>
<dbReference type="SMART" id="SM00360">
    <property type="entry name" value="RRM"/>
    <property type="match status" value="2"/>
</dbReference>
<dbReference type="Pfam" id="PF14237">
    <property type="entry name" value="GYF_2"/>
    <property type="match status" value="2"/>
</dbReference>
<dbReference type="GO" id="GO:0003723">
    <property type="term" value="F:RNA binding"/>
    <property type="evidence" value="ECO:0007669"/>
    <property type="project" value="UniProtKB-UniRule"/>
</dbReference>
<keyword evidence="5" id="KW-0508">mRNA splicing</keyword>
<keyword evidence="2" id="KW-0507">mRNA processing</keyword>
<feature type="region of interest" description="Disordered" evidence="7">
    <location>
        <begin position="243"/>
        <end position="268"/>
    </location>
</feature>
<dbReference type="InterPro" id="IPR000504">
    <property type="entry name" value="RRM_dom"/>
</dbReference>
<dbReference type="FunFam" id="3.30.70.330:FF:000105">
    <property type="entry name" value="HIV Tat-specific factor 1 homolog"/>
    <property type="match status" value="1"/>
</dbReference>
<evidence type="ECO:0000259" key="8">
    <source>
        <dbReference type="PROSITE" id="PS50102"/>
    </source>
</evidence>
<name>A0A8K1CI44_PYTOL</name>
<proteinExistence type="inferred from homology"/>
<evidence type="ECO:0000313" key="10">
    <source>
        <dbReference type="Proteomes" id="UP000794436"/>
    </source>
</evidence>
<dbReference type="InterPro" id="IPR025640">
    <property type="entry name" value="GYF_2"/>
</dbReference>
<dbReference type="AlphaFoldDB" id="A0A8K1CI44"/>
<feature type="compositionally biased region" description="Acidic residues" evidence="7">
    <location>
        <begin position="548"/>
        <end position="560"/>
    </location>
</feature>
<dbReference type="PROSITE" id="PS50102">
    <property type="entry name" value="RRM"/>
    <property type="match status" value="1"/>
</dbReference>
<evidence type="ECO:0000256" key="6">
    <source>
        <dbReference type="PROSITE-ProRule" id="PRU00176"/>
    </source>
</evidence>
<dbReference type="PANTHER" id="PTHR15608">
    <property type="entry name" value="SPLICING FACTOR U2AF-ASSOCIATED PROTEIN 2"/>
    <property type="match status" value="1"/>
</dbReference>